<feature type="transmembrane region" description="Helical" evidence="1">
    <location>
        <begin position="82"/>
        <end position="100"/>
    </location>
</feature>
<keyword evidence="1" id="KW-1133">Transmembrane helix</keyword>
<reference evidence="2 3" key="1">
    <citation type="submission" date="2015-12" db="EMBL/GenBank/DDBJ databases">
        <title>The genome of Folsomia candida.</title>
        <authorList>
            <person name="Faddeeva A."/>
            <person name="Derks M.F."/>
            <person name="Anvar Y."/>
            <person name="Smit S."/>
            <person name="Van Straalen N."/>
            <person name="Roelofs D."/>
        </authorList>
    </citation>
    <scope>NUCLEOTIDE SEQUENCE [LARGE SCALE GENOMIC DNA]</scope>
    <source>
        <strain evidence="2 3">VU population</strain>
        <tissue evidence="2">Whole body</tissue>
    </source>
</reference>
<dbReference type="EMBL" id="LNIX01000047">
    <property type="protein sequence ID" value="OXA38226.1"/>
    <property type="molecule type" value="Genomic_DNA"/>
</dbReference>
<accession>A0A226D1R3</accession>
<feature type="transmembrane region" description="Helical" evidence="1">
    <location>
        <begin position="57"/>
        <end position="75"/>
    </location>
</feature>
<proteinExistence type="predicted"/>
<evidence type="ECO:0000256" key="1">
    <source>
        <dbReference type="SAM" id="Phobius"/>
    </source>
</evidence>
<evidence type="ECO:0000313" key="2">
    <source>
        <dbReference type="EMBL" id="OXA38226.1"/>
    </source>
</evidence>
<organism evidence="2 3">
    <name type="scientific">Folsomia candida</name>
    <name type="common">Springtail</name>
    <dbReference type="NCBI Taxonomy" id="158441"/>
    <lineage>
        <taxon>Eukaryota</taxon>
        <taxon>Metazoa</taxon>
        <taxon>Ecdysozoa</taxon>
        <taxon>Arthropoda</taxon>
        <taxon>Hexapoda</taxon>
        <taxon>Collembola</taxon>
        <taxon>Entomobryomorpha</taxon>
        <taxon>Isotomoidea</taxon>
        <taxon>Isotomidae</taxon>
        <taxon>Proisotominae</taxon>
        <taxon>Folsomia</taxon>
    </lineage>
</organism>
<feature type="transmembrane region" description="Helical" evidence="1">
    <location>
        <begin position="143"/>
        <end position="166"/>
    </location>
</feature>
<keyword evidence="1" id="KW-0472">Membrane</keyword>
<gene>
    <name evidence="2" type="ORF">Fcan01_27016</name>
</gene>
<keyword evidence="3" id="KW-1185">Reference proteome</keyword>
<protein>
    <submittedName>
        <fullName evidence="2">Uncharacterized protein</fullName>
    </submittedName>
</protein>
<name>A0A226D1R3_FOLCA</name>
<evidence type="ECO:0000313" key="3">
    <source>
        <dbReference type="Proteomes" id="UP000198287"/>
    </source>
</evidence>
<feature type="transmembrane region" description="Helical" evidence="1">
    <location>
        <begin position="178"/>
        <end position="202"/>
    </location>
</feature>
<comment type="caution">
    <text evidence="2">The sequence shown here is derived from an EMBL/GenBank/DDBJ whole genome shotgun (WGS) entry which is preliminary data.</text>
</comment>
<dbReference type="Proteomes" id="UP000198287">
    <property type="component" value="Unassembled WGS sequence"/>
</dbReference>
<feature type="non-terminal residue" evidence="2">
    <location>
        <position position="1"/>
    </location>
</feature>
<dbReference type="AlphaFoldDB" id="A0A226D1R3"/>
<sequence length="241" mass="28083">DWYPNLDLSTSKWNTYTVIFFKACIVSTFLGYLATTWLYFVFPDMPPFPGDLFPPQIYYYYLSYLVFGLFYPCYLFMAWSTLLFALCLTFAFVACLTPVLTSDFRGDRAPAIGQNIEQLRHLENLTRVYRQVELLHKLFLENYAFMLVPVQSLVGQYGLICNYSLISQWNEMDDATKVFLLTLLVISQVTWYLFLTLSGWFYDNSVKVLKSWKALGVCHCVEVFSGIDERHVQDADSVKEM</sequence>
<feature type="transmembrane region" description="Helical" evidence="1">
    <location>
        <begin position="19"/>
        <end position="42"/>
    </location>
</feature>
<keyword evidence="1" id="KW-0812">Transmembrane</keyword>